<proteinExistence type="predicted"/>
<dbReference type="OrthoDB" id="2366034at2"/>
<dbReference type="EMBL" id="CP016539">
    <property type="protein sequence ID" value="ANU21119.1"/>
    <property type="molecule type" value="Genomic_DNA"/>
</dbReference>
<evidence type="ECO:0000313" key="2">
    <source>
        <dbReference type="EMBL" id="ANU21119.1"/>
    </source>
</evidence>
<keyword evidence="1" id="KW-0175">Coiled coil</keyword>
<dbReference type="Pfam" id="PF11213">
    <property type="entry name" value="DUF3006"/>
    <property type="match status" value="1"/>
</dbReference>
<dbReference type="Proteomes" id="UP000092650">
    <property type="component" value="Chromosome"/>
</dbReference>
<evidence type="ECO:0000313" key="3">
    <source>
        <dbReference type="Proteomes" id="UP000092650"/>
    </source>
</evidence>
<dbReference type="RefSeq" id="WP_068871704.1">
    <property type="nucleotide sequence ID" value="NZ_CP016539.2"/>
</dbReference>
<dbReference type="STRING" id="1038856.BBI15_13460"/>
<evidence type="ECO:0008006" key="4">
    <source>
        <dbReference type="Google" id="ProtNLM"/>
    </source>
</evidence>
<gene>
    <name evidence="2" type="ORF">BBI15_13460</name>
</gene>
<reference evidence="2" key="1">
    <citation type="submission" date="2016-10" db="EMBL/GenBank/DDBJ databases">
        <authorList>
            <person name="See-Too W.S."/>
        </authorList>
    </citation>
    <scope>NUCLEOTIDE SEQUENCE [LARGE SCALE GENOMIC DNA]</scope>
    <source>
        <strain evidence="2">DSM 23997</strain>
    </source>
</reference>
<dbReference type="InterPro" id="IPR021377">
    <property type="entry name" value="DUF3006"/>
</dbReference>
<feature type="coiled-coil region" evidence="1">
    <location>
        <begin position="51"/>
        <end position="78"/>
    </location>
</feature>
<name>A0A1C7EBK1_9BACL</name>
<protein>
    <recommendedName>
        <fullName evidence="4">DUF3006 domain-containing protein</fullName>
    </recommendedName>
</protein>
<sequence length="87" mass="9833">MRGVLDRFEDGGMAVIIAEQAGREFHVPLRYLPEGSRAGMWFTLSLESGRVVDIEADLTQTNEHADKAEELLARLRSKNTGSRFKRK</sequence>
<accession>A0A1C7EBK1</accession>
<dbReference type="AlphaFoldDB" id="A0A1C7EBK1"/>
<keyword evidence="3" id="KW-1185">Reference proteome</keyword>
<dbReference type="KEGG" id="ppla:BBI15_13460"/>
<organism evidence="2 3">
    <name type="scientific">Planococcus plakortidis</name>
    <dbReference type="NCBI Taxonomy" id="1038856"/>
    <lineage>
        <taxon>Bacteria</taxon>
        <taxon>Bacillati</taxon>
        <taxon>Bacillota</taxon>
        <taxon>Bacilli</taxon>
        <taxon>Bacillales</taxon>
        <taxon>Caryophanaceae</taxon>
        <taxon>Planococcus</taxon>
    </lineage>
</organism>
<evidence type="ECO:0000256" key="1">
    <source>
        <dbReference type="SAM" id="Coils"/>
    </source>
</evidence>